<proteinExistence type="predicted"/>
<accession>J4W699</accession>
<dbReference type="InterPro" id="IPR028259">
    <property type="entry name" value="AP2-like_int_N"/>
</dbReference>
<dbReference type="EMBL" id="ALNK01000027">
    <property type="protein sequence ID" value="EJU21471.1"/>
    <property type="molecule type" value="Genomic_DNA"/>
</dbReference>
<dbReference type="AlphaFoldDB" id="J4W699"/>
<keyword evidence="3" id="KW-1185">Reference proteome</keyword>
<reference evidence="2 3" key="1">
    <citation type="submission" date="2012-07" db="EMBL/GenBank/DDBJ databases">
        <authorList>
            <person name="Durkin A.S."/>
            <person name="McCorrison J."/>
            <person name="Torralba M."/>
            <person name="Gillis M."/>
            <person name="Methe B."/>
            <person name="Sutton G."/>
            <person name="Nelson K.E."/>
        </authorList>
    </citation>
    <scope>NUCLEOTIDE SEQUENCE [LARGE SCALE GENOMIC DNA]</scope>
    <source>
        <strain evidence="2 3">OBRC8</strain>
    </source>
</reference>
<gene>
    <name evidence="2" type="ORF">HMPREF1143_0219</name>
</gene>
<feature type="domain" description="AP2-like integrase N-terminal" evidence="1">
    <location>
        <begin position="2"/>
        <end position="21"/>
    </location>
</feature>
<protein>
    <recommendedName>
        <fullName evidence="1">AP2-like integrase N-terminal domain-containing protein</fullName>
    </recommendedName>
</protein>
<evidence type="ECO:0000313" key="2">
    <source>
        <dbReference type="EMBL" id="EJU21471.1"/>
    </source>
</evidence>
<organism evidence="2 3">
    <name type="scientific">Peptoanaerobacter stomatis</name>
    <dbReference type="NCBI Taxonomy" id="796937"/>
    <lineage>
        <taxon>Bacteria</taxon>
        <taxon>Bacillati</taxon>
        <taxon>Bacillota</taxon>
        <taxon>Clostridia</taxon>
        <taxon>Peptostreptococcales</taxon>
        <taxon>Filifactoraceae</taxon>
        <taxon>Peptoanaerobacter</taxon>
    </lineage>
</organism>
<dbReference type="Proteomes" id="UP000005244">
    <property type="component" value="Unassembled WGS sequence"/>
</dbReference>
<name>J4W699_9FIRM</name>
<evidence type="ECO:0000259" key="1">
    <source>
        <dbReference type="Pfam" id="PF14657"/>
    </source>
</evidence>
<dbReference type="Pfam" id="PF14657">
    <property type="entry name" value="Arm-DNA-bind_4"/>
    <property type="match status" value="1"/>
</dbReference>
<dbReference type="RefSeq" id="WP_009531307.1">
    <property type="nucleotide sequence ID" value="NZ_ALNK01000027.1"/>
</dbReference>
<evidence type="ECO:0000313" key="3">
    <source>
        <dbReference type="Proteomes" id="UP000005244"/>
    </source>
</evidence>
<sequence length="40" mass="5004">MTKRGFATKKEAQNWESQFKLRESHELDMKFDEFYKLYLE</sequence>
<comment type="caution">
    <text evidence="2">The sequence shown here is derived from an EMBL/GenBank/DDBJ whole genome shotgun (WGS) entry which is preliminary data.</text>
</comment>